<sequence length="563" mass="60735">MLAASASLLNIKIAVLDVGESAPAKQVVALPSDSQVAHIDGSFKDPAKIKELAAFSDVLTVEIEHVDVDALEEVQQSTQVKIHPSPTTIRLIQDKYLQKEHLKAKQCPVSEFVRVENTVESIEEAASKLGLPLMLKSRTLAYDGRGNYALKDIGRAKEAIEVLGNRGLYAEKWVSFSKEIAVMVVRSTNGTVVSYPTVETVHKDNICHLVFAPLRSRNPTLSTRAQAIAERAIATLDGAGVFGVEMFLMEDGEIYINEIAPRPHNSGHYTIEACETSQYENHLRAILSLPLGSTALKVPSTVMLNLIGFSSSIPEIKSVIDVALTVPGASTHLYGKSECRKGRKMGHITIVAPSDAELRSRLRPLLKALPGSTKEEIDLYAPEHPETGHSSSFPLVGIIMGSDSDLPVMLPAARILDKFDIPYELTIVSAHRTPDRMVEYARSAATRGLRVIVAGAGGAAHLPGMVAALTPLPVIGVPVKGSSLDGVDSLHSIVQMPRGIPVATVAINNGMNAGLLAIRILSAGNFKLTEAMSKYLSDLEKEVMGKVEKLDQVGWEAYEVKRS</sequence>
<dbReference type="PIRSF" id="PIRSF001340">
    <property type="entry name" value="AIR_carboxylase"/>
    <property type="match status" value="1"/>
</dbReference>
<dbReference type="Proteomes" id="UP000054988">
    <property type="component" value="Unassembled WGS sequence"/>
</dbReference>
<evidence type="ECO:0000256" key="6">
    <source>
        <dbReference type="ARBA" id="ARBA00022741"/>
    </source>
</evidence>
<dbReference type="GO" id="GO:0046872">
    <property type="term" value="F:metal ion binding"/>
    <property type="evidence" value="ECO:0007669"/>
    <property type="project" value="InterPro"/>
</dbReference>
<evidence type="ECO:0000259" key="12">
    <source>
        <dbReference type="PROSITE" id="PS50975"/>
    </source>
</evidence>
<protein>
    <recommendedName>
        <fullName evidence="5 11">Phosphoribosylaminoimidazole carboxylase</fullName>
        <ecNumber evidence="4 11">4.1.1.21</ecNumber>
    </recommendedName>
</protein>
<dbReference type="InterPro" id="IPR011761">
    <property type="entry name" value="ATP-grasp"/>
</dbReference>
<evidence type="ECO:0000256" key="10">
    <source>
        <dbReference type="ARBA" id="ARBA00023239"/>
    </source>
</evidence>
<dbReference type="InterPro" id="IPR040686">
    <property type="entry name" value="PurK_C"/>
</dbReference>
<dbReference type="FunFam" id="3.40.50.1970:FF:000013">
    <property type="entry name" value="Phosphoribosylaminoimidazole carboxylase"/>
    <property type="match status" value="1"/>
</dbReference>
<evidence type="ECO:0000256" key="9">
    <source>
        <dbReference type="ARBA" id="ARBA00022840"/>
    </source>
</evidence>
<dbReference type="SMART" id="SM01001">
    <property type="entry name" value="AIRC"/>
    <property type="match status" value="1"/>
</dbReference>
<dbReference type="EMBL" id="LATX01000644">
    <property type="protein sequence ID" value="KTB45670.1"/>
    <property type="molecule type" value="Genomic_DNA"/>
</dbReference>
<evidence type="ECO:0000256" key="2">
    <source>
        <dbReference type="ARBA" id="ARBA00004747"/>
    </source>
</evidence>
<dbReference type="Gene3D" id="3.30.470.20">
    <property type="entry name" value="ATP-grasp fold, B domain"/>
    <property type="match status" value="1"/>
</dbReference>
<dbReference type="Gene3D" id="3.40.50.20">
    <property type="match status" value="1"/>
</dbReference>
<comment type="catalytic activity">
    <reaction evidence="1 11">
        <text>5-amino-1-(5-phospho-D-ribosyl)imidazole-4-carboxylate + H(+) = 5-amino-1-(5-phospho-beta-D-ribosyl)imidazole + CO2</text>
        <dbReference type="Rhea" id="RHEA:10792"/>
        <dbReference type="ChEBI" id="CHEBI:15378"/>
        <dbReference type="ChEBI" id="CHEBI:16526"/>
        <dbReference type="ChEBI" id="CHEBI:77657"/>
        <dbReference type="ChEBI" id="CHEBI:137981"/>
        <dbReference type="EC" id="4.1.1.21"/>
    </reaction>
</comment>
<dbReference type="PANTHER" id="PTHR11609">
    <property type="entry name" value="PURINE BIOSYNTHESIS PROTEIN 6/7, PUR6/7"/>
    <property type="match status" value="1"/>
</dbReference>
<dbReference type="InterPro" id="IPR033747">
    <property type="entry name" value="PurE_ClassI"/>
</dbReference>
<dbReference type="Gene3D" id="3.30.1490.20">
    <property type="entry name" value="ATP-grasp fold, A domain"/>
    <property type="match status" value="1"/>
</dbReference>
<dbReference type="HAMAP" id="MF_01929">
    <property type="entry name" value="PurE_classI"/>
    <property type="match status" value="1"/>
</dbReference>
<feature type="domain" description="ATP-grasp" evidence="12">
    <location>
        <begin position="99"/>
        <end position="287"/>
    </location>
</feature>
<evidence type="ECO:0000313" key="14">
    <source>
        <dbReference type="Proteomes" id="UP000054988"/>
    </source>
</evidence>
<keyword evidence="8 11" id="KW-0210">Decarboxylase</keyword>
<dbReference type="InterPro" id="IPR013815">
    <property type="entry name" value="ATP_grasp_subdomain_1"/>
</dbReference>
<dbReference type="InterPro" id="IPR054350">
    <property type="entry name" value="PurT/PurK_preATP-grasp"/>
</dbReference>
<name>A0A0W0GAS5_MONRR</name>
<dbReference type="InterPro" id="IPR000031">
    <property type="entry name" value="PurE_dom"/>
</dbReference>
<dbReference type="EC" id="4.1.1.21" evidence="4 11"/>
<comment type="pathway">
    <text evidence="2 11">Purine metabolism; IMP biosynthesis via de novo pathway; 5-amino-1-(5-phospho-D-ribosyl)imidazole-4-carboxylate from 5-amino-1-(5-phospho-D-ribosyl)imidazole (carboxylase route): step 1/1.</text>
</comment>
<dbReference type="GO" id="GO:0004638">
    <property type="term" value="F:phosphoribosylaminoimidazole carboxylase activity"/>
    <property type="evidence" value="ECO:0007669"/>
    <property type="project" value="UniProtKB-UniRule"/>
</dbReference>
<dbReference type="Pfam" id="PF02222">
    <property type="entry name" value="ATP-grasp"/>
    <property type="match status" value="1"/>
</dbReference>
<dbReference type="PROSITE" id="PS50975">
    <property type="entry name" value="ATP_GRASP"/>
    <property type="match status" value="1"/>
</dbReference>
<evidence type="ECO:0000256" key="7">
    <source>
        <dbReference type="ARBA" id="ARBA00022755"/>
    </source>
</evidence>
<dbReference type="AlphaFoldDB" id="A0A0W0GAS5"/>
<accession>A0A0W0GAS5</accession>
<dbReference type="eggNOG" id="KOG2835">
    <property type="taxonomic scope" value="Eukaryota"/>
</dbReference>
<dbReference type="NCBIfam" id="TIGR01161">
    <property type="entry name" value="purK"/>
    <property type="match status" value="1"/>
</dbReference>
<evidence type="ECO:0000256" key="3">
    <source>
        <dbReference type="ARBA" id="ARBA00006114"/>
    </source>
</evidence>
<dbReference type="SUPFAM" id="SSF52440">
    <property type="entry name" value="PreATP-grasp domain"/>
    <property type="match status" value="1"/>
</dbReference>
<reference evidence="13 14" key="1">
    <citation type="submission" date="2015-12" db="EMBL/GenBank/DDBJ databases">
        <title>Draft genome sequence of Moniliophthora roreri, the causal agent of frosty pod rot of cacao.</title>
        <authorList>
            <person name="Aime M.C."/>
            <person name="Diaz-Valderrama J.R."/>
            <person name="Kijpornyongpan T."/>
            <person name="Phillips-Mora W."/>
        </authorList>
    </citation>
    <scope>NUCLEOTIDE SEQUENCE [LARGE SCALE GENOMIC DNA]</scope>
    <source>
        <strain evidence="13 14">MCA 2952</strain>
    </source>
</reference>
<dbReference type="UniPathway" id="UPA00074">
    <property type="reaction ID" value="UER00130"/>
</dbReference>
<comment type="similarity">
    <text evidence="3 11">In the C-terminal section; belongs to the AIR carboxylase family. Class I subfamily.</text>
</comment>
<evidence type="ECO:0000256" key="8">
    <source>
        <dbReference type="ARBA" id="ARBA00022793"/>
    </source>
</evidence>
<dbReference type="InterPro" id="IPR016185">
    <property type="entry name" value="PreATP-grasp_dom_sf"/>
</dbReference>
<keyword evidence="9 11" id="KW-0067">ATP-binding</keyword>
<dbReference type="Pfam" id="PF17769">
    <property type="entry name" value="PurK_C"/>
    <property type="match status" value="1"/>
</dbReference>
<dbReference type="Gene3D" id="3.40.50.1970">
    <property type="match status" value="1"/>
</dbReference>
<evidence type="ECO:0000256" key="4">
    <source>
        <dbReference type="ARBA" id="ARBA00012329"/>
    </source>
</evidence>
<keyword evidence="10 11" id="KW-0456">Lyase</keyword>
<dbReference type="NCBIfam" id="NF004679">
    <property type="entry name" value="PRK06019.1-5"/>
    <property type="match status" value="1"/>
</dbReference>
<dbReference type="FunFam" id="3.30.470.20:FF:000037">
    <property type="entry name" value="Phosphoribosylaminoimidazole carboxylase, chloroplastic"/>
    <property type="match status" value="1"/>
</dbReference>
<dbReference type="SUPFAM" id="SSF52255">
    <property type="entry name" value="N5-CAIR mutase (phosphoribosylaminoimidazole carboxylase, PurE)"/>
    <property type="match status" value="1"/>
</dbReference>
<organism evidence="13 14">
    <name type="scientific">Moniliophthora roreri</name>
    <name type="common">Frosty pod rot fungus</name>
    <name type="synonym">Monilia roreri</name>
    <dbReference type="NCBI Taxonomy" id="221103"/>
    <lineage>
        <taxon>Eukaryota</taxon>
        <taxon>Fungi</taxon>
        <taxon>Dikarya</taxon>
        <taxon>Basidiomycota</taxon>
        <taxon>Agaricomycotina</taxon>
        <taxon>Agaricomycetes</taxon>
        <taxon>Agaricomycetidae</taxon>
        <taxon>Agaricales</taxon>
        <taxon>Marasmiineae</taxon>
        <taxon>Marasmiaceae</taxon>
        <taxon>Moniliophthora</taxon>
    </lineage>
</organism>
<dbReference type="InterPro" id="IPR016301">
    <property type="entry name" value="Ade2_fungi/plant"/>
</dbReference>
<keyword evidence="7 11" id="KW-0658">Purine biosynthesis</keyword>
<dbReference type="Pfam" id="PF22660">
    <property type="entry name" value="RS_preATP-grasp-like"/>
    <property type="match status" value="1"/>
</dbReference>
<evidence type="ECO:0000256" key="1">
    <source>
        <dbReference type="ARBA" id="ARBA00001244"/>
    </source>
</evidence>
<evidence type="ECO:0000313" key="13">
    <source>
        <dbReference type="EMBL" id="KTB45670.1"/>
    </source>
</evidence>
<gene>
    <name evidence="13" type="ORF">WG66_1749</name>
</gene>
<dbReference type="PANTHER" id="PTHR11609:SF5">
    <property type="entry name" value="PHOSPHORIBOSYLAMINOIMIDAZOLE CARBOXYLASE"/>
    <property type="match status" value="1"/>
</dbReference>
<evidence type="ECO:0000256" key="5">
    <source>
        <dbReference type="ARBA" id="ARBA00021059"/>
    </source>
</evidence>
<keyword evidence="6 11" id="KW-0547">Nucleotide-binding</keyword>
<evidence type="ECO:0000256" key="11">
    <source>
        <dbReference type="PIRNR" id="PIRNR001340"/>
    </source>
</evidence>
<dbReference type="SUPFAM" id="SSF51246">
    <property type="entry name" value="Rudiment single hybrid motif"/>
    <property type="match status" value="1"/>
</dbReference>
<dbReference type="GO" id="GO:0005524">
    <property type="term" value="F:ATP binding"/>
    <property type="evidence" value="ECO:0007669"/>
    <property type="project" value="UniProtKB-UniRule"/>
</dbReference>
<dbReference type="GO" id="GO:0006189">
    <property type="term" value="P:'de novo' IMP biosynthetic process"/>
    <property type="evidence" value="ECO:0007669"/>
    <property type="project" value="UniProtKB-UniRule"/>
</dbReference>
<comment type="caution">
    <text evidence="13">The sequence shown here is derived from an EMBL/GenBank/DDBJ whole genome shotgun (WGS) entry which is preliminary data.</text>
</comment>
<dbReference type="InterPro" id="IPR005875">
    <property type="entry name" value="PurK"/>
</dbReference>
<dbReference type="HAMAP" id="MF_01928">
    <property type="entry name" value="PurK"/>
    <property type="match status" value="1"/>
</dbReference>
<dbReference type="InterPro" id="IPR003135">
    <property type="entry name" value="ATP-grasp_carboxylate-amine"/>
</dbReference>
<proteinExistence type="inferred from homology"/>
<dbReference type="NCBIfam" id="TIGR01162">
    <property type="entry name" value="purE"/>
    <property type="match status" value="1"/>
</dbReference>
<dbReference type="Pfam" id="PF00731">
    <property type="entry name" value="AIRC"/>
    <property type="match status" value="1"/>
</dbReference>
<dbReference type="InterPro" id="IPR011054">
    <property type="entry name" value="Rudment_hybrid_motif"/>
</dbReference>
<dbReference type="SUPFAM" id="SSF56059">
    <property type="entry name" value="Glutathione synthetase ATP-binding domain-like"/>
    <property type="match status" value="1"/>
</dbReference>